<keyword evidence="2" id="KW-1185">Reference proteome</keyword>
<protein>
    <submittedName>
        <fullName evidence="1">Uncharacterized protein</fullName>
    </submittedName>
</protein>
<evidence type="ECO:0000313" key="2">
    <source>
        <dbReference type="Proteomes" id="UP000634136"/>
    </source>
</evidence>
<comment type="caution">
    <text evidence="1">The sequence shown here is derived from an EMBL/GenBank/DDBJ whole genome shotgun (WGS) entry which is preliminary data.</text>
</comment>
<reference evidence="1" key="1">
    <citation type="submission" date="2020-09" db="EMBL/GenBank/DDBJ databases">
        <title>Genome-Enabled Discovery of Anthraquinone Biosynthesis in Senna tora.</title>
        <authorList>
            <person name="Kang S.-H."/>
            <person name="Pandey R.P."/>
            <person name="Lee C.-M."/>
            <person name="Sim J.-S."/>
            <person name="Jeong J.-T."/>
            <person name="Choi B.-S."/>
            <person name="Jung M."/>
            <person name="Ginzburg D."/>
            <person name="Zhao K."/>
            <person name="Won S.Y."/>
            <person name="Oh T.-J."/>
            <person name="Yu Y."/>
            <person name="Kim N.-H."/>
            <person name="Lee O.R."/>
            <person name="Lee T.-H."/>
            <person name="Bashyal P."/>
            <person name="Kim T.-S."/>
            <person name="Lee W.-H."/>
            <person name="Kawkins C."/>
            <person name="Kim C.-K."/>
            <person name="Kim J.S."/>
            <person name="Ahn B.O."/>
            <person name="Rhee S.Y."/>
            <person name="Sohng J.K."/>
        </authorList>
    </citation>
    <scope>NUCLEOTIDE SEQUENCE</scope>
    <source>
        <tissue evidence="1">Leaf</tissue>
    </source>
</reference>
<organism evidence="1 2">
    <name type="scientific">Senna tora</name>
    <dbReference type="NCBI Taxonomy" id="362788"/>
    <lineage>
        <taxon>Eukaryota</taxon>
        <taxon>Viridiplantae</taxon>
        <taxon>Streptophyta</taxon>
        <taxon>Embryophyta</taxon>
        <taxon>Tracheophyta</taxon>
        <taxon>Spermatophyta</taxon>
        <taxon>Magnoliopsida</taxon>
        <taxon>eudicotyledons</taxon>
        <taxon>Gunneridae</taxon>
        <taxon>Pentapetalae</taxon>
        <taxon>rosids</taxon>
        <taxon>fabids</taxon>
        <taxon>Fabales</taxon>
        <taxon>Fabaceae</taxon>
        <taxon>Caesalpinioideae</taxon>
        <taxon>Cassia clade</taxon>
        <taxon>Senna</taxon>
    </lineage>
</organism>
<evidence type="ECO:0000313" key="1">
    <source>
        <dbReference type="EMBL" id="KAF7804934.1"/>
    </source>
</evidence>
<dbReference type="AlphaFoldDB" id="A0A834W5H3"/>
<dbReference type="Proteomes" id="UP000634136">
    <property type="component" value="Unassembled WGS sequence"/>
</dbReference>
<gene>
    <name evidence="1" type="ORF">G2W53_044045</name>
</gene>
<proteinExistence type="predicted"/>
<sequence length="25" mass="2755">MGADHLMCAVNEKEPINGKDLKGKR</sequence>
<name>A0A834W5H3_9FABA</name>
<dbReference type="EMBL" id="JAAIUW010000013">
    <property type="protein sequence ID" value="KAF7804934.1"/>
    <property type="molecule type" value="Genomic_DNA"/>
</dbReference>
<accession>A0A834W5H3</accession>